<evidence type="ECO:0000259" key="2">
    <source>
        <dbReference type="Pfam" id="PF01841"/>
    </source>
</evidence>
<feature type="domain" description="Transglutaminase-like" evidence="2">
    <location>
        <begin position="79"/>
        <end position="190"/>
    </location>
</feature>
<accession>A0ABM7MSW5</accession>
<gene>
    <name evidence="4" type="ORF">MIZ03_4429</name>
</gene>
<dbReference type="SUPFAM" id="SSF54001">
    <property type="entry name" value="Cysteine proteinases"/>
    <property type="match status" value="1"/>
</dbReference>
<dbReference type="Proteomes" id="UP000824366">
    <property type="component" value="Chromosome"/>
</dbReference>
<evidence type="ECO:0000259" key="3">
    <source>
        <dbReference type="Pfam" id="PF23265"/>
    </source>
</evidence>
<protein>
    <recommendedName>
        <fullName evidence="6">Transglutaminase-like domain-containing protein</fullName>
    </recommendedName>
</protein>
<feature type="domain" description="KY-like immunoglobulin-like" evidence="3">
    <location>
        <begin position="241"/>
        <end position="359"/>
    </location>
</feature>
<evidence type="ECO:0000313" key="5">
    <source>
        <dbReference type="Proteomes" id="UP000824366"/>
    </source>
</evidence>
<evidence type="ECO:0000256" key="1">
    <source>
        <dbReference type="SAM" id="SignalP"/>
    </source>
</evidence>
<dbReference type="EMBL" id="AP024238">
    <property type="protein sequence ID" value="BCO29506.1"/>
    <property type="molecule type" value="Genomic_DNA"/>
</dbReference>
<feature type="signal peptide" evidence="1">
    <location>
        <begin position="1"/>
        <end position="18"/>
    </location>
</feature>
<name>A0ABM7MSW5_9BURK</name>
<feature type="chain" id="PRO_5047361602" description="Transglutaminase-like domain-containing protein" evidence="1">
    <location>
        <begin position="19"/>
        <end position="449"/>
    </location>
</feature>
<dbReference type="PANTHER" id="PTHR46333:SF2">
    <property type="entry name" value="CYTOKINESIS PROTEIN 3"/>
    <property type="match status" value="1"/>
</dbReference>
<proteinExistence type="predicted"/>
<keyword evidence="1" id="KW-0732">Signal</keyword>
<dbReference type="Pfam" id="PF01841">
    <property type="entry name" value="Transglut_core"/>
    <property type="match status" value="1"/>
</dbReference>
<dbReference type="InterPro" id="IPR002931">
    <property type="entry name" value="Transglutaminase-like"/>
</dbReference>
<dbReference type="InterPro" id="IPR038765">
    <property type="entry name" value="Papain-like_cys_pep_sf"/>
</dbReference>
<dbReference type="PANTHER" id="PTHR46333">
    <property type="entry name" value="CYTOKINESIS PROTEIN 3"/>
    <property type="match status" value="1"/>
</dbReference>
<sequence length="449" mass="49547">MRSLIRFILLVLPLVAAAQSLPFSFPNADKSFVRTSAEFSITPTPPVGLVQVLSSDQLAAIDTYTDAAPTSATQSVVTLAAYLSGVGPDDLSRARALYRWVTKNIDYDVEGLRSGKPGNQNPDAVLQRRLAVCEGYVRLGESIGRAMGLDILGINGWSKGYGYTPGQRFSGPADHAWNSVRVDGQWRLMDLTWGAGIIDQQMHFVRTFQEHYFLTSPDVFVIDHLPQVPSWQLLERPITAEQYAKLAFVQASFWRLGFRLGNQSHVHISAQDRVSVSLGVTQPVRMSARLMDAATRQAIDGDYTLVQVSATEARADAAFPQSGEYILRLFAEVRDSEKPLQWVMDYRITAQKGEQDSAFPSPFDAFTARQVTLVEPMTGILKAGHSYRFRLRVAGAISVQVITGGQWKKLVQNGEEWAGDVVTATGNSSVVAKFDKSTSFTSLLEYTVR</sequence>
<reference evidence="4 5" key="1">
    <citation type="journal article" date="2021" name="Microbiol. Spectr.">
        <title>A Single Bacterium Capable of Oxidation and Reduction of Iron at Circumneutral pH.</title>
        <authorList>
            <person name="Kato S."/>
            <person name="Ohkuma M."/>
        </authorList>
    </citation>
    <scope>NUCLEOTIDE SEQUENCE [LARGE SCALE GENOMIC DNA]</scope>
    <source>
        <strain evidence="4 5">MIZ03</strain>
    </source>
</reference>
<dbReference type="Gene3D" id="3.10.620.30">
    <property type="match status" value="1"/>
</dbReference>
<organism evidence="4 5">
    <name type="scientific">Rhodoferax lithotrophicus</name>
    <dbReference type="NCBI Taxonomy" id="2798804"/>
    <lineage>
        <taxon>Bacteria</taxon>
        <taxon>Pseudomonadati</taxon>
        <taxon>Pseudomonadota</taxon>
        <taxon>Betaproteobacteria</taxon>
        <taxon>Burkholderiales</taxon>
        <taxon>Comamonadaceae</taxon>
        <taxon>Rhodoferax</taxon>
    </lineage>
</organism>
<dbReference type="InterPro" id="IPR056564">
    <property type="entry name" value="Ig-like_KY"/>
</dbReference>
<keyword evidence="5" id="KW-1185">Reference proteome</keyword>
<evidence type="ECO:0008006" key="6">
    <source>
        <dbReference type="Google" id="ProtNLM"/>
    </source>
</evidence>
<evidence type="ECO:0000313" key="4">
    <source>
        <dbReference type="EMBL" id="BCO29506.1"/>
    </source>
</evidence>
<dbReference type="InterPro" id="IPR052557">
    <property type="entry name" value="CAP/Cytokinesis_protein"/>
</dbReference>
<dbReference type="Pfam" id="PF23265">
    <property type="entry name" value="Ig-like_KY"/>
    <property type="match status" value="1"/>
</dbReference>